<dbReference type="PROSITE" id="PS50931">
    <property type="entry name" value="HTH_LYSR"/>
    <property type="match status" value="1"/>
</dbReference>
<protein>
    <recommendedName>
        <fullName evidence="6">Probable hydrogen peroxide-inducible genes activator</fullName>
    </recommendedName>
</protein>
<dbReference type="Gene3D" id="1.10.10.10">
    <property type="entry name" value="Winged helix-like DNA-binding domain superfamily/Winged helix DNA-binding domain"/>
    <property type="match status" value="1"/>
</dbReference>
<dbReference type="RefSeq" id="WP_126121486.1">
    <property type="nucleotide sequence ID" value="NZ_RXHJ01000016.1"/>
</dbReference>
<proteinExistence type="inferred from homology"/>
<dbReference type="SUPFAM" id="SSF53850">
    <property type="entry name" value="Periplasmic binding protein-like II"/>
    <property type="match status" value="1"/>
</dbReference>
<keyword evidence="5" id="KW-0804">Transcription</keyword>
<evidence type="ECO:0000256" key="3">
    <source>
        <dbReference type="ARBA" id="ARBA00023125"/>
    </source>
</evidence>
<dbReference type="SUPFAM" id="SSF46785">
    <property type="entry name" value="Winged helix' DNA-binding domain"/>
    <property type="match status" value="1"/>
</dbReference>
<dbReference type="GO" id="GO:0003677">
    <property type="term" value="F:DNA binding"/>
    <property type="evidence" value="ECO:0007669"/>
    <property type="project" value="UniProtKB-KW"/>
</dbReference>
<dbReference type="InterPro" id="IPR000847">
    <property type="entry name" value="LysR_HTH_N"/>
</dbReference>
<dbReference type="OrthoDB" id="9775392at2"/>
<evidence type="ECO:0000313" key="8">
    <source>
        <dbReference type="EMBL" id="RSZ61700.1"/>
    </source>
</evidence>
<dbReference type="Proteomes" id="UP000274907">
    <property type="component" value="Unassembled WGS sequence"/>
</dbReference>
<dbReference type="PANTHER" id="PTHR30346:SF26">
    <property type="entry name" value="HYDROGEN PEROXIDE-INDUCIBLE GENES ACTIVATOR"/>
    <property type="match status" value="1"/>
</dbReference>
<keyword evidence="4" id="KW-0010">Activator</keyword>
<dbReference type="Gene3D" id="3.40.190.10">
    <property type="entry name" value="Periplasmic binding protein-like II"/>
    <property type="match status" value="2"/>
</dbReference>
<keyword evidence="2" id="KW-0805">Transcription regulation</keyword>
<evidence type="ECO:0000256" key="2">
    <source>
        <dbReference type="ARBA" id="ARBA00023015"/>
    </source>
</evidence>
<comment type="similarity">
    <text evidence="1">Belongs to the LysR transcriptional regulatory family.</text>
</comment>
<dbReference type="GO" id="GO:0032993">
    <property type="term" value="C:protein-DNA complex"/>
    <property type="evidence" value="ECO:0007669"/>
    <property type="project" value="TreeGrafter"/>
</dbReference>
<comment type="caution">
    <text evidence="8">The sequence shown here is derived from an EMBL/GenBank/DDBJ whole genome shotgun (WGS) entry which is preliminary data.</text>
</comment>
<reference evidence="8 9" key="1">
    <citation type="submission" date="2018-12" db="EMBL/GenBank/DDBJ databases">
        <title>YIM 101343 draft genome.</title>
        <authorList>
            <person name="Chen X."/>
        </authorList>
    </citation>
    <scope>NUCLEOTIDE SEQUENCE [LARGE SCALE GENOMIC DNA]</scope>
    <source>
        <strain evidence="8 9">YIM 101343</strain>
    </source>
</reference>
<evidence type="ECO:0000256" key="4">
    <source>
        <dbReference type="ARBA" id="ARBA00023159"/>
    </source>
</evidence>
<dbReference type="Pfam" id="PF00126">
    <property type="entry name" value="HTH_1"/>
    <property type="match status" value="1"/>
</dbReference>
<gene>
    <name evidence="8" type="ORF">EAH68_11495</name>
</gene>
<feature type="domain" description="HTH lysR-type" evidence="7">
    <location>
        <begin position="8"/>
        <end position="65"/>
    </location>
</feature>
<dbReference type="EMBL" id="RXHJ01000016">
    <property type="protein sequence ID" value="RSZ61700.1"/>
    <property type="molecule type" value="Genomic_DNA"/>
</dbReference>
<dbReference type="Pfam" id="PF03466">
    <property type="entry name" value="LysR_substrate"/>
    <property type="match status" value="1"/>
</dbReference>
<evidence type="ECO:0000259" key="7">
    <source>
        <dbReference type="PROSITE" id="PS50931"/>
    </source>
</evidence>
<dbReference type="FunFam" id="1.10.10.10:FF:000001">
    <property type="entry name" value="LysR family transcriptional regulator"/>
    <property type="match status" value="1"/>
</dbReference>
<evidence type="ECO:0000256" key="1">
    <source>
        <dbReference type="ARBA" id="ARBA00009437"/>
    </source>
</evidence>
<dbReference type="InterPro" id="IPR005119">
    <property type="entry name" value="LysR_subst-bd"/>
</dbReference>
<evidence type="ECO:0000313" key="9">
    <source>
        <dbReference type="Proteomes" id="UP000274907"/>
    </source>
</evidence>
<dbReference type="GO" id="GO:0003700">
    <property type="term" value="F:DNA-binding transcription factor activity"/>
    <property type="evidence" value="ECO:0007669"/>
    <property type="project" value="InterPro"/>
</dbReference>
<dbReference type="PANTHER" id="PTHR30346">
    <property type="entry name" value="TRANSCRIPTIONAL DUAL REGULATOR HCAR-RELATED"/>
    <property type="match status" value="1"/>
</dbReference>
<dbReference type="AlphaFoldDB" id="A0A430HVT3"/>
<sequence>MSNKEYRPTLSQLRTFVTIAENKHFGTAATKLGISQPSLSQALVALEHGLGIQLIERSTRRVIVTPAGEQLLPYAKSTLDAAEAFIAHSRGTHGTLIGPLTIGIIPTVAPYILPTLLTAINEKYPDLVPHIVEDQTRHLLQMLRDGHLDLAIMALPSETSGVAEVPLYNEDFAVVVPDNHPLAGRTDLGLAELDQLDLLLLDDGHCLHDQIVDLCRKADLNPTEATNSVTRASSLTTIMQLVVGDLGSTLVPVSALNTECQRPGLAVARFRDDVTAQRQIGLVHRSSSSRAEEFHMLGQLVTEAFHAAVAEPVSA</sequence>
<keyword evidence="9" id="KW-1185">Reference proteome</keyword>
<accession>A0A430HVT3</accession>
<keyword evidence="3" id="KW-0238">DNA-binding</keyword>
<evidence type="ECO:0000256" key="6">
    <source>
        <dbReference type="ARBA" id="ARBA00040885"/>
    </source>
</evidence>
<name>A0A430HVT3_9CORY</name>
<dbReference type="PRINTS" id="PR00039">
    <property type="entry name" value="HTHLYSR"/>
</dbReference>
<dbReference type="InterPro" id="IPR036390">
    <property type="entry name" value="WH_DNA-bd_sf"/>
</dbReference>
<dbReference type="InterPro" id="IPR036388">
    <property type="entry name" value="WH-like_DNA-bd_sf"/>
</dbReference>
<dbReference type="CDD" id="cd08411">
    <property type="entry name" value="PBP2_OxyR"/>
    <property type="match status" value="1"/>
</dbReference>
<evidence type="ECO:0000256" key="5">
    <source>
        <dbReference type="ARBA" id="ARBA00023163"/>
    </source>
</evidence>
<organism evidence="8 9">
    <name type="scientific">Corynebacterium hylobatis</name>
    <dbReference type="NCBI Taxonomy" id="1859290"/>
    <lineage>
        <taxon>Bacteria</taxon>
        <taxon>Bacillati</taxon>
        <taxon>Actinomycetota</taxon>
        <taxon>Actinomycetes</taxon>
        <taxon>Mycobacteriales</taxon>
        <taxon>Corynebacteriaceae</taxon>
        <taxon>Corynebacterium</taxon>
    </lineage>
</organism>